<name>A0A3N0E4Y4_SINP1</name>
<evidence type="ECO:0000313" key="2">
    <source>
        <dbReference type="EMBL" id="RNL82911.1"/>
    </source>
</evidence>
<keyword evidence="3" id="KW-1185">Reference proteome</keyword>
<comment type="caution">
    <text evidence="2">The sequence shown here is derived from an EMBL/GenBank/DDBJ whole genome shotgun (WGS) entry which is preliminary data.</text>
</comment>
<keyword evidence="1" id="KW-0732">Signal</keyword>
<dbReference type="AlphaFoldDB" id="A0A3N0E4Y4"/>
<dbReference type="InterPro" id="IPR019619">
    <property type="entry name" value="DUF2490"/>
</dbReference>
<dbReference type="EMBL" id="RJTM01000108">
    <property type="protein sequence ID" value="RNL82911.1"/>
    <property type="molecule type" value="Genomic_DNA"/>
</dbReference>
<sequence>MRLLLSMLFLGLLYIPVSAQITPPGLGEVNSSGWFAVGVKEDLNAEKHLTSTTFIGIGSTNSPGSDNPFGRGTIYVFNQEIEHRFAKHWKYSGALSYRWQNQFNEEPPYDARQEVRVYGRYSYLHPGEFISFSFTFRPELRLFYTPGFEPYKKKAQFRGRLSGKMTINLNPDKTQKLITAAEVLYAADKKEHWDTWEYGESRFSVYYSLNLPKQDVTLNFGYMNNLLGNDFSQDAHYVAFDIIFKNLFRSGK</sequence>
<accession>A0A3N0E4Y4</accession>
<dbReference type="Pfam" id="PF10677">
    <property type="entry name" value="DUF2490"/>
    <property type="match status" value="1"/>
</dbReference>
<dbReference type="Proteomes" id="UP000267469">
    <property type="component" value="Unassembled WGS sequence"/>
</dbReference>
<dbReference type="OrthoDB" id="661329at2"/>
<gene>
    <name evidence="2" type="ORF">ED312_15995</name>
</gene>
<feature type="signal peptide" evidence="1">
    <location>
        <begin position="1"/>
        <end position="19"/>
    </location>
</feature>
<evidence type="ECO:0000313" key="3">
    <source>
        <dbReference type="Proteomes" id="UP000267469"/>
    </source>
</evidence>
<reference evidence="2 3" key="1">
    <citation type="submission" date="2018-10" db="EMBL/GenBank/DDBJ databases">
        <title>Sinomicrobium pectinilyticum sp. nov., a pectinase-producing bacterium isolated from alkaline and saline soil, and emended description of the genus Sinomicrobium.</title>
        <authorList>
            <person name="Cheng B."/>
            <person name="Li C."/>
            <person name="Lai Q."/>
            <person name="Du M."/>
            <person name="Shao Z."/>
            <person name="Xu P."/>
            <person name="Yang C."/>
        </authorList>
    </citation>
    <scope>NUCLEOTIDE SEQUENCE [LARGE SCALE GENOMIC DNA]</scope>
    <source>
        <strain evidence="2 3">5DNS001</strain>
    </source>
</reference>
<protein>
    <submittedName>
        <fullName evidence="2">DUF2490 domain-containing protein</fullName>
    </submittedName>
</protein>
<organism evidence="2 3">
    <name type="scientific">Sinomicrobium pectinilyticum</name>
    <dbReference type="NCBI Taxonomy" id="1084421"/>
    <lineage>
        <taxon>Bacteria</taxon>
        <taxon>Pseudomonadati</taxon>
        <taxon>Bacteroidota</taxon>
        <taxon>Flavobacteriia</taxon>
        <taxon>Flavobacteriales</taxon>
        <taxon>Flavobacteriaceae</taxon>
        <taxon>Sinomicrobium</taxon>
    </lineage>
</organism>
<proteinExistence type="predicted"/>
<evidence type="ECO:0000256" key="1">
    <source>
        <dbReference type="SAM" id="SignalP"/>
    </source>
</evidence>
<dbReference type="RefSeq" id="WP_123217027.1">
    <property type="nucleotide sequence ID" value="NZ_RJTM01000108.1"/>
</dbReference>
<feature type="chain" id="PRO_5018210482" evidence="1">
    <location>
        <begin position="20"/>
        <end position="252"/>
    </location>
</feature>